<proteinExistence type="predicted"/>
<evidence type="ECO:0000313" key="1">
    <source>
        <dbReference type="EMBL" id="KAF5857629.1"/>
    </source>
</evidence>
<gene>
    <name evidence="1" type="ORF">ETB97_005482</name>
</gene>
<accession>A0A8H6A061</accession>
<dbReference type="Proteomes" id="UP000541154">
    <property type="component" value="Unassembled WGS sequence"/>
</dbReference>
<reference evidence="1 2" key="1">
    <citation type="submission" date="2019-04" db="EMBL/GenBank/DDBJ databases">
        <title>Aspergillus burnettii sp. nov., novel species from soil in southeast Queensland.</title>
        <authorList>
            <person name="Gilchrist C.L.M."/>
            <person name="Pitt J.I."/>
            <person name="Lange L."/>
            <person name="Lacey H.J."/>
            <person name="Vuong D."/>
            <person name="Midgley D.J."/>
            <person name="Greenfield P."/>
            <person name="Bradbury M."/>
            <person name="Lacey E."/>
            <person name="Busk P.K."/>
            <person name="Pilgaard B."/>
            <person name="Chooi Y.H."/>
            <person name="Piggott A.M."/>
        </authorList>
    </citation>
    <scope>NUCLEOTIDE SEQUENCE [LARGE SCALE GENOMIC DNA]</scope>
    <source>
        <strain evidence="1 2">FRR 5400</strain>
    </source>
</reference>
<dbReference type="EMBL" id="SPNV01000246">
    <property type="protein sequence ID" value="KAF5857629.1"/>
    <property type="molecule type" value="Genomic_DNA"/>
</dbReference>
<evidence type="ECO:0000313" key="2">
    <source>
        <dbReference type="Proteomes" id="UP000541154"/>
    </source>
</evidence>
<keyword evidence="2" id="KW-1185">Reference proteome</keyword>
<protein>
    <submittedName>
        <fullName evidence="1">Uncharacterized protein</fullName>
    </submittedName>
</protein>
<name>A0A8H6A061_PETAA</name>
<organism evidence="1 2">
    <name type="scientific">Petromyces alliaceus</name>
    <name type="common">Aspergillus alliaceus</name>
    <dbReference type="NCBI Taxonomy" id="209559"/>
    <lineage>
        <taxon>Eukaryota</taxon>
        <taxon>Fungi</taxon>
        <taxon>Dikarya</taxon>
        <taxon>Ascomycota</taxon>
        <taxon>Pezizomycotina</taxon>
        <taxon>Eurotiomycetes</taxon>
        <taxon>Eurotiomycetidae</taxon>
        <taxon>Eurotiales</taxon>
        <taxon>Aspergillaceae</taxon>
        <taxon>Aspergillus</taxon>
        <taxon>Aspergillus subgen. Circumdati</taxon>
    </lineage>
</organism>
<sequence length="50" mass="5149">MAITGFLIAATHAARATSIVPYRAAIFYADGTAAVSTALVLVARLRVDGN</sequence>
<comment type="caution">
    <text evidence="1">The sequence shown here is derived from an EMBL/GenBank/DDBJ whole genome shotgun (WGS) entry which is preliminary data.</text>
</comment>
<dbReference type="AlphaFoldDB" id="A0A8H6A061"/>